<dbReference type="Pfam" id="PF01228">
    <property type="entry name" value="Gly_radical"/>
    <property type="match status" value="1"/>
</dbReference>
<keyword evidence="7" id="KW-1185">Reference proteome</keyword>
<comment type="caution">
    <text evidence="3">Lacks conserved residue(s) required for the propagation of feature annotation.</text>
</comment>
<protein>
    <recommendedName>
        <fullName evidence="8">Formate C-acetyltransferase/glycerol dehydratase family glycyl radical enzyme</fullName>
    </recommendedName>
</protein>
<organism evidence="6 7">
    <name type="scientific">Lawsonibacter hominis</name>
    <dbReference type="NCBI Taxonomy" id="2763053"/>
    <lineage>
        <taxon>Bacteria</taxon>
        <taxon>Bacillati</taxon>
        <taxon>Bacillota</taxon>
        <taxon>Clostridia</taxon>
        <taxon>Eubacteriales</taxon>
        <taxon>Oscillospiraceae</taxon>
        <taxon>Lawsonibacter</taxon>
    </lineage>
</organism>
<evidence type="ECO:0008006" key="8">
    <source>
        <dbReference type="Google" id="ProtNLM"/>
    </source>
</evidence>
<keyword evidence="2" id="KW-0456">Lyase</keyword>
<dbReference type="Gene3D" id="3.20.70.20">
    <property type="match status" value="1"/>
</dbReference>
<dbReference type="AlphaFoldDB" id="A0A8J6M7K3"/>
<dbReference type="PANTHER" id="PTHR43641:SF2">
    <property type="entry name" value="DEHYDRATASE YBIW-RELATED"/>
    <property type="match status" value="1"/>
</dbReference>
<dbReference type="SUPFAM" id="SSF51998">
    <property type="entry name" value="PFL-like glycyl radical enzymes"/>
    <property type="match status" value="1"/>
</dbReference>
<proteinExistence type="predicted"/>
<accession>A0A8J6M7K3</accession>
<reference evidence="6" key="1">
    <citation type="submission" date="2020-08" db="EMBL/GenBank/DDBJ databases">
        <title>Genome public.</title>
        <authorList>
            <person name="Liu C."/>
            <person name="Sun Q."/>
        </authorList>
    </citation>
    <scope>NUCLEOTIDE SEQUENCE</scope>
    <source>
        <strain evidence="6">NSJ-51</strain>
    </source>
</reference>
<evidence type="ECO:0000259" key="5">
    <source>
        <dbReference type="PROSITE" id="PS51554"/>
    </source>
</evidence>
<dbReference type="PANTHER" id="PTHR43641">
    <property type="entry name" value="FORMATE ACETYLTRANSFERASE 3-RELATED"/>
    <property type="match status" value="1"/>
</dbReference>
<dbReference type="GO" id="GO:0005829">
    <property type="term" value="C:cytosol"/>
    <property type="evidence" value="ECO:0007669"/>
    <property type="project" value="TreeGrafter"/>
</dbReference>
<evidence type="ECO:0000256" key="1">
    <source>
        <dbReference type="ARBA" id="ARBA00022818"/>
    </source>
</evidence>
<name>A0A8J6M7K3_9FIRM</name>
<dbReference type="Pfam" id="PF02901">
    <property type="entry name" value="PFL-like"/>
    <property type="match status" value="1"/>
</dbReference>
<evidence type="ECO:0000313" key="7">
    <source>
        <dbReference type="Proteomes" id="UP000661435"/>
    </source>
</evidence>
<feature type="domain" description="Glycine radical" evidence="4">
    <location>
        <begin position="667"/>
        <end position="786"/>
    </location>
</feature>
<gene>
    <name evidence="6" type="ORF">H8S57_01320</name>
</gene>
<evidence type="ECO:0000256" key="2">
    <source>
        <dbReference type="ARBA" id="ARBA00023239"/>
    </source>
</evidence>
<evidence type="ECO:0000313" key="6">
    <source>
        <dbReference type="EMBL" id="MBC5732366.1"/>
    </source>
</evidence>
<dbReference type="InterPro" id="IPR004184">
    <property type="entry name" value="PFL_dom"/>
</dbReference>
<dbReference type="EMBL" id="JACOPP010000001">
    <property type="protein sequence ID" value="MBC5732366.1"/>
    <property type="molecule type" value="Genomic_DNA"/>
</dbReference>
<dbReference type="Proteomes" id="UP000661435">
    <property type="component" value="Unassembled WGS sequence"/>
</dbReference>
<comment type="caution">
    <text evidence="6">The sequence shown here is derived from an EMBL/GenBank/DDBJ whole genome shotgun (WGS) entry which is preliminary data.</text>
</comment>
<dbReference type="GO" id="GO:0016829">
    <property type="term" value="F:lyase activity"/>
    <property type="evidence" value="ECO:0007669"/>
    <property type="project" value="UniProtKB-KW"/>
</dbReference>
<dbReference type="RefSeq" id="WP_186906265.1">
    <property type="nucleotide sequence ID" value="NZ_JACOPP010000001.1"/>
</dbReference>
<keyword evidence="1" id="KW-0556">Organic radical</keyword>
<dbReference type="InterPro" id="IPR051215">
    <property type="entry name" value="GRE"/>
</dbReference>
<evidence type="ECO:0000259" key="4">
    <source>
        <dbReference type="PROSITE" id="PS51149"/>
    </source>
</evidence>
<sequence>MALTARAQKLRDRMVTTPAICVERLRYMTESYRQTEGETDRMRRAKALAYILEHMTVRIDEDELFVGNFTSKIRGGAIAPELKGQWLLDELDTLSTRPFDRYEPLSREELDILHEYLPYWRGKAAFEHWQAKVPPEYQRLDHIMVATGGYAENGHHWAHTAADYEKLLRVGSLGLIAEAEEKIAALDYTDPTAQDRRQFYLAVQVVHRGLIRFAQRYAELAERLAAEESDPVRKAELERISVTCRKVPARPADDLFEAVQSCWLLYVALMIEGWGAGPTLGRADQYLYPFYQKDKAAGRTTDAQVHELFSLIFIKMNGGINLQSYVVADGKGGHPTMQSLCVGGITPDGRDAVNELSYLFLSAEGDVGLGAEDMMVRINRLNPNSYVKHALETAKKLGGKLKFVSDDTSIQSMLYLGVPLEKARDYISTGCHNPTVPHYSRNTGGGAMNAGLALELALNNGVGRIRKERLGPETGDPRDFAGFEQLLEAFEIQLKAGLRLQMVNKHADFASFGEYPCVLLSSMYDPCMERGVDDYNGGTAPHITFALGMIGIPNVADALAAVKKVVFEEKKYTMAELVDALDRNFEGYEGLLHQLEKAPKFGNDDDYVDLIAKRILSDAGDYVAQFHTHYGAKFATACFAMTTNVMFGRLVGALPDGRKAGLPLSEGGISPYQGRNISGAPATMRSVAKLDQVKLALGSILNMRIDPDAVKNDEKMDRMVSLLRTFCETGGNLVQFNFASNAVLRAAQKDPDQYRDLLVRVATYSAFFVELGPETQEDIINRNELE</sequence>
<dbReference type="PROSITE" id="PS51554">
    <property type="entry name" value="PFL"/>
    <property type="match status" value="1"/>
</dbReference>
<dbReference type="InterPro" id="IPR001150">
    <property type="entry name" value="Gly_radical"/>
</dbReference>
<dbReference type="PROSITE" id="PS51149">
    <property type="entry name" value="GLY_RADICAL_2"/>
    <property type="match status" value="1"/>
</dbReference>
<evidence type="ECO:0000256" key="3">
    <source>
        <dbReference type="PROSITE-ProRule" id="PRU00493"/>
    </source>
</evidence>
<feature type="domain" description="PFL" evidence="5">
    <location>
        <begin position="5"/>
        <end position="659"/>
    </location>
</feature>